<protein>
    <recommendedName>
        <fullName evidence="4">SH3 domain-containing protein</fullName>
    </recommendedName>
</protein>
<feature type="region of interest" description="Disordered" evidence="3">
    <location>
        <begin position="144"/>
        <end position="192"/>
    </location>
</feature>
<dbReference type="AlphaFoldDB" id="A0A0L0DEC6"/>
<feature type="compositionally biased region" description="Low complexity" evidence="3">
    <location>
        <begin position="182"/>
        <end position="192"/>
    </location>
</feature>
<dbReference type="EMBL" id="GL349457">
    <property type="protein sequence ID" value="KNC49678.1"/>
    <property type="molecule type" value="Genomic_DNA"/>
</dbReference>
<evidence type="ECO:0000313" key="6">
    <source>
        <dbReference type="Proteomes" id="UP000054408"/>
    </source>
</evidence>
<evidence type="ECO:0000256" key="1">
    <source>
        <dbReference type="ARBA" id="ARBA00022443"/>
    </source>
</evidence>
<dbReference type="SUPFAM" id="SSF50044">
    <property type="entry name" value="SH3-domain"/>
    <property type="match status" value="1"/>
</dbReference>
<feature type="domain" description="SH3" evidence="4">
    <location>
        <begin position="1"/>
        <end position="44"/>
    </location>
</feature>
<reference evidence="5 6" key="1">
    <citation type="submission" date="2010-05" db="EMBL/GenBank/DDBJ databases">
        <title>The Genome Sequence of Thecamonas trahens ATCC 50062.</title>
        <authorList>
            <consortium name="The Broad Institute Genome Sequencing Platform"/>
            <person name="Russ C."/>
            <person name="Cuomo C."/>
            <person name="Shea T."/>
            <person name="Young S.K."/>
            <person name="Zeng Q."/>
            <person name="Koehrsen M."/>
            <person name="Haas B."/>
            <person name="Borodovsky M."/>
            <person name="Guigo R."/>
            <person name="Alvarado L."/>
            <person name="Berlin A."/>
            <person name="Bochicchio J."/>
            <person name="Borenstein D."/>
            <person name="Chapman S."/>
            <person name="Chen Z."/>
            <person name="Freedman E."/>
            <person name="Gellesch M."/>
            <person name="Goldberg J."/>
            <person name="Griggs A."/>
            <person name="Gujja S."/>
            <person name="Heilman E."/>
            <person name="Heiman D."/>
            <person name="Hepburn T."/>
            <person name="Howarth C."/>
            <person name="Jen D."/>
            <person name="Larson L."/>
            <person name="Mehta T."/>
            <person name="Park D."/>
            <person name="Pearson M."/>
            <person name="Roberts A."/>
            <person name="Saif S."/>
            <person name="Shenoy N."/>
            <person name="Sisk P."/>
            <person name="Stolte C."/>
            <person name="Sykes S."/>
            <person name="Thomson T."/>
            <person name="Walk T."/>
            <person name="White J."/>
            <person name="Yandava C."/>
            <person name="Burger G."/>
            <person name="Gray M.W."/>
            <person name="Holland P.W.H."/>
            <person name="King N."/>
            <person name="Lang F.B.F."/>
            <person name="Roger A.J."/>
            <person name="Ruiz-Trillo I."/>
            <person name="Lander E."/>
            <person name="Nusbaum C."/>
        </authorList>
    </citation>
    <scope>NUCLEOTIDE SEQUENCE [LARGE SCALE GENOMIC DNA]</scope>
    <source>
        <strain evidence="5 6">ATCC 50062</strain>
    </source>
</reference>
<accession>A0A0L0DEC6</accession>
<keyword evidence="1 2" id="KW-0728">SH3 domain</keyword>
<dbReference type="Proteomes" id="UP000054408">
    <property type="component" value="Unassembled WGS sequence"/>
</dbReference>
<organism evidence="5 6">
    <name type="scientific">Thecamonas trahens ATCC 50062</name>
    <dbReference type="NCBI Taxonomy" id="461836"/>
    <lineage>
        <taxon>Eukaryota</taxon>
        <taxon>Apusozoa</taxon>
        <taxon>Apusomonadida</taxon>
        <taxon>Apusomonadidae</taxon>
        <taxon>Thecamonas</taxon>
    </lineage>
</organism>
<evidence type="ECO:0000259" key="4">
    <source>
        <dbReference type="PROSITE" id="PS50002"/>
    </source>
</evidence>
<dbReference type="InterPro" id="IPR001452">
    <property type="entry name" value="SH3_domain"/>
</dbReference>
<feature type="compositionally biased region" description="Low complexity" evidence="3">
    <location>
        <begin position="153"/>
        <end position="170"/>
    </location>
</feature>
<dbReference type="Gene3D" id="2.30.30.40">
    <property type="entry name" value="SH3 Domains"/>
    <property type="match status" value="1"/>
</dbReference>
<proteinExistence type="predicted"/>
<evidence type="ECO:0000256" key="2">
    <source>
        <dbReference type="PROSITE-ProRule" id="PRU00192"/>
    </source>
</evidence>
<keyword evidence="6" id="KW-1185">Reference proteome</keyword>
<gene>
    <name evidence="5" type="ORF">AMSG_11922</name>
</gene>
<sequence>MSVSAGACVVVVDRNVGRGWSLCRLLESGKEGLVPTAFLDMQAAVPVRGLALKRRLQRPRRSSSLSGEKALAAAKAITATARDAPGFTSSTPAPLAVKPPSANSSPSGSLRLKHSNSKGSLRSSSSTGTLLDLAALSLADVAQDRAAEPHSTAPPARQPAAPSQPAMPSSLLDLFGGPTPSPTTATVPPLSSASPAAVQFSAFASAAASAPAPAPALASSDMTEDDFFAALNA</sequence>
<dbReference type="GeneID" id="25569837"/>
<feature type="region of interest" description="Disordered" evidence="3">
    <location>
        <begin position="83"/>
        <end position="126"/>
    </location>
</feature>
<dbReference type="RefSeq" id="XP_013757602.1">
    <property type="nucleotide sequence ID" value="XM_013902148.1"/>
</dbReference>
<evidence type="ECO:0000256" key="3">
    <source>
        <dbReference type="SAM" id="MobiDB-lite"/>
    </source>
</evidence>
<dbReference type="OrthoDB" id="26539at2759"/>
<dbReference type="InterPro" id="IPR036028">
    <property type="entry name" value="SH3-like_dom_sf"/>
</dbReference>
<name>A0A0L0DEC6_THETB</name>
<evidence type="ECO:0000313" key="5">
    <source>
        <dbReference type="EMBL" id="KNC49678.1"/>
    </source>
</evidence>
<dbReference type="PROSITE" id="PS50002">
    <property type="entry name" value="SH3"/>
    <property type="match status" value="1"/>
</dbReference>